<feature type="region of interest" description="Disordered" evidence="1">
    <location>
        <begin position="182"/>
        <end position="205"/>
    </location>
</feature>
<sequence length="338" mass="34871">MDGSASSDLDTGSLPNISDYWPDAPHRMSPEADWYPDDSEPTADFPPYTPEPPADHLIGPPPRSRGRGLRLFLAALAAVVFVGGSGLVLARMVLNRDNPVAQPAPEQPDVAVTDPDNPPVSVQPSPAASATPSPSVSAAATALPFTSGTFELSGNVVELNVTVADLGFEPVKFSTPDGSGLAPRLNLDGGTVKLDPRPDGSKGNGRVDVQLNSKVTWSIRMAGGVTRGNFTLGDAKLRRIDLDGGATRITMVLPTPDETMPLRMTGGVNTWQITTLKKVPLSALLRQGAGEVSLNGKKVRSLKKGASVRADGGAGVESGGFGIDAVAGIGTLTVGPAA</sequence>
<feature type="region of interest" description="Disordered" evidence="1">
    <location>
        <begin position="1"/>
        <end position="62"/>
    </location>
</feature>
<name>A0A919NM59_9ACTN</name>
<dbReference type="AlphaFoldDB" id="A0A919NM59"/>
<comment type="caution">
    <text evidence="3">The sequence shown here is derived from an EMBL/GenBank/DDBJ whole genome shotgun (WGS) entry which is preliminary data.</text>
</comment>
<evidence type="ECO:0000256" key="1">
    <source>
        <dbReference type="SAM" id="MobiDB-lite"/>
    </source>
</evidence>
<dbReference type="Proteomes" id="UP000623608">
    <property type="component" value="Unassembled WGS sequence"/>
</dbReference>
<reference evidence="3" key="1">
    <citation type="submission" date="2021-01" db="EMBL/GenBank/DDBJ databases">
        <title>Whole genome shotgun sequence of Actinoplanes tereljensis NBRC 105297.</title>
        <authorList>
            <person name="Komaki H."/>
            <person name="Tamura T."/>
        </authorList>
    </citation>
    <scope>NUCLEOTIDE SEQUENCE</scope>
    <source>
        <strain evidence="3">NBRC 105297</strain>
    </source>
</reference>
<proteinExistence type="predicted"/>
<feature type="compositionally biased region" description="Polar residues" evidence="1">
    <location>
        <begin position="1"/>
        <end position="16"/>
    </location>
</feature>
<dbReference type="EMBL" id="BOMY01000022">
    <property type="protein sequence ID" value="GIF20372.1"/>
    <property type="molecule type" value="Genomic_DNA"/>
</dbReference>
<keyword evidence="2" id="KW-0472">Membrane</keyword>
<evidence type="ECO:0000256" key="2">
    <source>
        <dbReference type="SAM" id="Phobius"/>
    </source>
</evidence>
<feature type="region of interest" description="Disordered" evidence="1">
    <location>
        <begin position="100"/>
        <end position="134"/>
    </location>
</feature>
<gene>
    <name evidence="3" type="ORF">Ate02nite_31020</name>
</gene>
<evidence type="ECO:0000313" key="4">
    <source>
        <dbReference type="Proteomes" id="UP000623608"/>
    </source>
</evidence>
<organism evidence="3 4">
    <name type="scientific">Paractinoplanes tereljensis</name>
    <dbReference type="NCBI Taxonomy" id="571912"/>
    <lineage>
        <taxon>Bacteria</taxon>
        <taxon>Bacillati</taxon>
        <taxon>Actinomycetota</taxon>
        <taxon>Actinomycetes</taxon>
        <taxon>Micromonosporales</taxon>
        <taxon>Micromonosporaceae</taxon>
        <taxon>Paractinoplanes</taxon>
    </lineage>
</organism>
<feature type="compositionally biased region" description="Low complexity" evidence="1">
    <location>
        <begin position="119"/>
        <end position="134"/>
    </location>
</feature>
<dbReference type="RefSeq" id="WP_203805961.1">
    <property type="nucleotide sequence ID" value="NZ_BOMY01000022.1"/>
</dbReference>
<keyword evidence="2" id="KW-1133">Transmembrane helix</keyword>
<keyword evidence="4" id="KW-1185">Reference proteome</keyword>
<protein>
    <submittedName>
        <fullName evidence="3">Uncharacterized protein</fullName>
    </submittedName>
</protein>
<keyword evidence="2" id="KW-0812">Transmembrane</keyword>
<evidence type="ECO:0000313" key="3">
    <source>
        <dbReference type="EMBL" id="GIF20372.1"/>
    </source>
</evidence>
<accession>A0A919NM59</accession>
<feature type="transmembrane region" description="Helical" evidence="2">
    <location>
        <begin position="71"/>
        <end position="94"/>
    </location>
</feature>